<dbReference type="RefSeq" id="WP_145223549.1">
    <property type="nucleotide sequence ID" value="NZ_CP036269.1"/>
</dbReference>
<proteinExistence type="predicted"/>
<evidence type="ECO:0000256" key="1">
    <source>
        <dbReference type="PROSITE-ProRule" id="PRU00339"/>
    </source>
</evidence>
<organism evidence="3 4">
    <name type="scientific">Gimesia alba</name>
    <dbReference type="NCBI Taxonomy" id="2527973"/>
    <lineage>
        <taxon>Bacteria</taxon>
        <taxon>Pseudomonadati</taxon>
        <taxon>Planctomycetota</taxon>
        <taxon>Planctomycetia</taxon>
        <taxon>Planctomycetales</taxon>
        <taxon>Planctomycetaceae</taxon>
        <taxon>Gimesia</taxon>
    </lineage>
</organism>
<dbReference type="Proteomes" id="UP000317171">
    <property type="component" value="Chromosome"/>
</dbReference>
<keyword evidence="1" id="KW-0802">TPR repeat</keyword>
<dbReference type="InterPro" id="IPR019734">
    <property type="entry name" value="TPR_rpt"/>
</dbReference>
<dbReference type="AlphaFoldDB" id="A0A517RPM1"/>
<gene>
    <name evidence="3" type="ORF">Pan241w_59580</name>
</gene>
<feature type="repeat" description="TPR" evidence="1">
    <location>
        <begin position="58"/>
        <end position="91"/>
    </location>
</feature>
<keyword evidence="4" id="KW-1185">Reference proteome</keyword>
<dbReference type="Pfam" id="PF14559">
    <property type="entry name" value="TPR_19"/>
    <property type="match status" value="1"/>
</dbReference>
<evidence type="ECO:0000313" key="3">
    <source>
        <dbReference type="EMBL" id="QDT45830.1"/>
    </source>
</evidence>
<dbReference type="KEGG" id="gaz:Pan241w_59580"/>
<dbReference type="PROSITE" id="PS50005">
    <property type="entry name" value="TPR"/>
    <property type="match status" value="1"/>
</dbReference>
<dbReference type="SMART" id="SM00028">
    <property type="entry name" value="TPR"/>
    <property type="match status" value="2"/>
</dbReference>
<dbReference type="SUPFAM" id="SSF103642">
    <property type="entry name" value="Sec-C motif"/>
    <property type="match status" value="1"/>
</dbReference>
<protein>
    <submittedName>
        <fullName evidence="3">SEC-C motif protein</fullName>
    </submittedName>
</protein>
<dbReference type="OrthoDB" id="242313at2"/>
<evidence type="ECO:0000256" key="2">
    <source>
        <dbReference type="SAM" id="MobiDB-lite"/>
    </source>
</evidence>
<dbReference type="Gene3D" id="1.25.40.10">
    <property type="entry name" value="Tetratricopeptide repeat domain"/>
    <property type="match status" value="2"/>
</dbReference>
<sequence>MSIDSYDPCPCNSGKKYKFCCHSIGDEISKISHLHETHQTATALQLLDRLKKNFPDQPLSYITEAQILMAERRFEDALKPLEQCLEHDPNHPAAHSLLATSTFLALGYKQAQKTIYTALQKCAAIDVSLATPLAISIAIALQMRGYFLAAREHFALAMRVASQEYKQNLFMNLLEFDGDDQIPYQFRGVHVLERCPIENSEQQETFEKAQRLANLGCYRLAADLFKQLAEATNQATLWKNAAFCYAWATDEIQAAELFHKAATIEEDFAESVELETLAQLLDLNNTGEVVESIEKVYELDSLSKFLTILEKHPQLLRGNVPPPEQEQELDERTPVAYFQIIDTPIDMESKGEDITLENVPVVIGDIDVFDADRQLGQPGLVRLYAYEGDQLTTAEKLFDEALGENGKKESGLKVVEQDDEISSNPLSPIPAEQWPLFFRWSFPQKMPIIKRRELEAQQWKKLISETWSNTKLAGLDDKTPQDAAGNEEQRVPLTAAAYVLDAQVLALGHFLNFDELDPSLGISELPVLSVNESSHFNTCSSMTQNRIPVKALTESQLMYVFNRALLIRHPRFLYDVLIEILNRDECKKEVDLDRVYSTLTEICHKRNQREEMLSWIHKGQENAKAQSDNAFESELQWKMRELSFRLEDTTDPDLSDFMKQIWDQYGKKTPQIKEYLKAFTQAFDLDLPWMNEATLLDQGSVSGQTSAEGIWAPGEGAPDSESDSGQKLWLPGQS</sequence>
<feature type="region of interest" description="Disordered" evidence="2">
    <location>
        <begin position="703"/>
        <end position="734"/>
    </location>
</feature>
<dbReference type="SUPFAM" id="SSF48452">
    <property type="entry name" value="TPR-like"/>
    <property type="match status" value="1"/>
</dbReference>
<dbReference type="EMBL" id="CP036269">
    <property type="protein sequence ID" value="QDT45830.1"/>
    <property type="molecule type" value="Genomic_DNA"/>
</dbReference>
<name>A0A517RPM1_9PLAN</name>
<dbReference type="InterPro" id="IPR011990">
    <property type="entry name" value="TPR-like_helical_dom_sf"/>
</dbReference>
<accession>A0A517RPM1</accession>
<reference evidence="3 4" key="1">
    <citation type="submission" date="2019-02" db="EMBL/GenBank/DDBJ databases">
        <title>Deep-cultivation of Planctomycetes and their phenomic and genomic characterization uncovers novel biology.</title>
        <authorList>
            <person name="Wiegand S."/>
            <person name="Jogler M."/>
            <person name="Boedeker C."/>
            <person name="Pinto D."/>
            <person name="Vollmers J."/>
            <person name="Rivas-Marin E."/>
            <person name="Kohn T."/>
            <person name="Peeters S.H."/>
            <person name="Heuer A."/>
            <person name="Rast P."/>
            <person name="Oberbeckmann S."/>
            <person name="Bunk B."/>
            <person name="Jeske O."/>
            <person name="Meyerdierks A."/>
            <person name="Storesund J.E."/>
            <person name="Kallscheuer N."/>
            <person name="Luecker S."/>
            <person name="Lage O.M."/>
            <person name="Pohl T."/>
            <person name="Merkel B.J."/>
            <person name="Hornburger P."/>
            <person name="Mueller R.-W."/>
            <person name="Bruemmer F."/>
            <person name="Labrenz M."/>
            <person name="Spormann A.M."/>
            <person name="Op den Camp H."/>
            <person name="Overmann J."/>
            <person name="Amann R."/>
            <person name="Jetten M.S.M."/>
            <person name="Mascher T."/>
            <person name="Medema M.H."/>
            <person name="Devos D.P."/>
            <person name="Kaster A.-K."/>
            <person name="Ovreas L."/>
            <person name="Rohde M."/>
            <person name="Galperin M.Y."/>
            <person name="Jogler C."/>
        </authorList>
    </citation>
    <scope>NUCLEOTIDE SEQUENCE [LARGE SCALE GENOMIC DNA]</scope>
    <source>
        <strain evidence="3 4">Pan241w</strain>
    </source>
</reference>
<dbReference type="Pfam" id="PF02810">
    <property type="entry name" value="SEC-C"/>
    <property type="match status" value="1"/>
</dbReference>
<dbReference type="InterPro" id="IPR004027">
    <property type="entry name" value="SEC_C_motif"/>
</dbReference>
<evidence type="ECO:0000313" key="4">
    <source>
        <dbReference type="Proteomes" id="UP000317171"/>
    </source>
</evidence>